<feature type="domain" description="PhoD-like phosphatase metallophosphatase" evidence="3">
    <location>
        <begin position="49"/>
        <end position="280"/>
    </location>
</feature>
<evidence type="ECO:0000313" key="4">
    <source>
        <dbReference type="EMBL" id="RXK55940.1"/>
    </source>
</evidence>
<dbReference type="Pfam" id="PF09423">
    <property type="entry name" value="PhoD"/>
    <property type="match status" value="1"/>
</dbReference>
<dbReference type="InterPro" id="IPR029052">
    <property type="entry name" value="Metallo-depent_PP-like"/>
</dbReference>
<dbReference type="PANTHER" id="PTHR33987">
    <property type="entry name" value="CALCINEURIN-LIKE METALLO-PHOSPHOESTERASE SUPERFAMILY PROTEIN"/>
    <property type="match status" value="1"/>
</dbReference>
<dbReference type="AlphaFoldDB" id="A0A4Q1CAJ6"/>
<dbReference type="InterPro" id="IPR038607">
    <property type="entry name" value="PhoD-like_sf"/>
</dbReference>
<keyword evidence="2" id="KW-0732">Signal</keyword>
<evidence type="ECO:0000313" key="5">
    <source>
        <dbReference type="Proteomes" id="UP000290218"/>
    </source>
</evidence>
<dbReference type="Gene3D" id="3.60.21.70">
    <property type="entry name" value="PhoD-like phosphatase"/>
    <property type="match status" value="1"/>
</dbReference>
<reference evidence="4 5" key="1">
    <citation type="submission" date="2019-01" db="EMBL/GenBank/DDBJ databases">
        <title>Lacunisphaera sp. strain TWA-58.</title>
        <authorList>
            <person name="Chen W.-M."/>
        </authorList>
    </citation>
    <scope>NUCLEOTIDE SEQUENCE [LARGE SCALE GENOMIC DNA]</scope>
    <source>
        <strain evidence="4 5">TWA-58</strain>
    </source>
</reference>
<comment type="caution">
    <text evidence="4">The sequence shown here is derived from an EMBL/GenBank/DDBJ whole genome shotgun (WGS) entry which is preliminary data.</text>
</comment>
<name>A0A4Q1CAJ6_9BACT</name>
<dbReference type="InterPro" id="IPR018946">
    <property type="entry name" value="PhoD-like_MPP"/>
</dbReference>
<dbReference type="EMBL" id="SDHX01000001">
    <property type="protein sequence ID" value="RXK55940.1"/>
    <property type="molecule type" value="Genomic_DNA"/>
</dbReference>
<dbReference type="OrthoDB" id="9810511at2"/>
<organism evidence="4 5">
    <name type="scientific">Oleiharenicola lentus</name>
    <dbReference type="NCBI Taxonomy" id="2508720"/>
    <lineage>
        <taxon>Bacteria</taxon>
        <taxon>Pseudomonadati</taxon>
        <taxon>Verrucomicrobiota</taxon>
        <taxon>Opitutia</taxon>
        <taxon>Opitutales</taxon>
        <taxon>Opitutaceae</taxon>
        <taxon>Oleiharenicola</taxon>
    </lineage>
</organism>
<dbReference type="CDD" id="cd07389">
    <property type="entry name" value="MPP_PhoD"/>
    <property type="match status" value="1"/>
</dbReference>
<feature type="region of interest" description="Disordered" evidence="1">
    <location>
        <begin position="313"/>
        <end position="332"/>
    </location>
</feature>
<proteinExistence type="predicted"/>
<gene>
    <name evidence="4" type="ORF">ESB00_08690</name>
</gene>
<dbReference type="PANTHER" id="PTHR33987:SF1">
    <property type="entry name" value="CALCINEURIN-LIKE METALLO-PHOSPHOESTERASE SUPERFAMILY PROTEIN"/>
    <property type="match status" value="1"/>
</dbReference>
<accession>A0A4Q1CAJ6</accession>
<evidence type="ECO:0000259" key="3">
    <source>
        <dbReference type="Pfam" id="PF09423"/>
    </source>
</evidence>
<feature type="chain" id="PRO_5020496344" evidence="2">
    <location>
        <begin position="22"/>
        <end position="381"/>
    </location>
</feature>
<evidence type="ECO:0000256" key="1">
    <source>
        <dbReference type="SAM" id="MobiDB-lite"/>
    </source>
</evidence>
<sequence>MNIRLLPLVPYGLLLPILSLAAPAPPSADVSDRVSVRPELTISTLGFGSCARQERPQPIWEAINAAHCDAFVLCGDNIYGDSADPDVLRVKYALLAAMPGFAQLRQATPLYATWDDHDYGLNDGGAGFPGAAAAQKEFCDFFQVPSDSPRRTTPGVFDCVTFGPAGKRVQLILLDTRTFRSPLKKDPSNAKVTRPNTDPDATILGAGQWAWLERRLREPAEIRVVISSIQLVATEHGSEKWDNFPAERTRFLAMLRRTQAHGVVVISGDRHLAELAMLAPTDGAPYPLHDLTSSGLNQPIAQEPAARAKALTGVEAGPTPPKPQPNRHRLHERPYTGSNFALLRVKWAGAASSLRLEVCGLGGEVVLSRDIPLAELRPRSQ</sequence>
<dbReference type="SUPFAM" id="SSF56300">
    <property type="entry name" value="Metallo-dependent phosphatases"/>
    <property type="match status" value="1"/>
</dbReference>
<protein>
    <submittedName>
        <fullName evidence="4">Alkaline phosphatase family protein</fullName>
    </submittedName>
</protein>
<evidence type="ECO:0000256" key="2">
    <source>
        <dbReference type="SAM" id="SignalP"/>
    </source>
</evidence>
<dbReference type="Proteomes" id="UP000290218">
    <property type="component" value="Unassembled WGS sequence"/>
</dbReference>
<keyword evidence="5" id="KW-1185">Reference proteome</keyword>
<feature type="signal peptide" evidence="2">
    <location>
        <begin position="1"/>
        <end position="21"/>
    </location>
</feature>